<gene>
    <name evidence="1" type="ORF">L6164_034371</name>
</gene>
<proteinExistence type="predicted"/>
<sequence>MLSKAKPSQVVVICWITASPRTEAEALVKWKNSLPQHLPSSLNSWSPTNVGNLCSWDAILCDSSNTTVSEINLSGANLNGTLTGLEFSSVPNLTRLNLNTNKFNGAIPSAIGNLSRLTSLDLGNNLFGDILPSELGQLKELQYLDLYNNNLIGNIPYQLTNLPKLWYLDLGANYFTSPPDWSQYSAMSSLTHLSLAINRFNSDFPSFVLDCQNLTYLDLSQNPLSLIPDSLYTSLGKLEFLNLTNCGLDGPLPSNFSKLSNLKEFRLGVNKFTGAIPGSLGLISGLQILELYENVLHGEIPASLGQLRQLWRLDLQKNLLNSTVPTELGFCTNLTYLSLAVNTLTGPLPLSLSNLTKIAELGLSDNFFTGQISSSLISNWTELVSLQLQNNTFTGEIPEEISLLKKINYLFLYRNNFSGPIPAGIGKLKAMLELDLSLNQLSGPLPSSIWNLTDIRAINLFFNSLSGTIPMDIGNLSSLEIFDVDNNFLHGELPETISQLTHLISLSVFTNNFSGRIPRAFGKNSPNLAIVRLSNNSFSGELPPDLCSGFVLKVITVNNNSFSGLLPKCLRNCSELTRVRLDRNQFTGNITEAFGIHPELDFISISGNQFVGELSPQWGECVNLTRMEMDGNNLSGKIPTELGKLKNLQYLNLQFNELAGNIPPEMGNLNLLFMLNLSRNHLAADIPESIGKLAQLEYLDLSGSIPTGSIFQKAPAGAYVGNLGLCGEAEGLTHCYTDKSEGLNKKVLLGVIIPVCVLSMIGIIVGILAFRRRVKLLDEEMTRTKSNDKSISMVWGRDGKITFAEIIKATDNFNDKYCIGKGGYGCVYRAELSTGQVFAVKRLNLTDFSDIPIRNRQSFENEIGALTEVRHRNIIKLYGFCSNRGHMYLVYEHIDRGSLRKVLYGDEGSLELNWRSRVKIVQGIAHALAYLHSDCSPPIVHRDVTLNNILVDSEFEPRLADFGTAKLLSTNITSWTSIAGSYGYMAPELAQTMRVTEKCDVYSFGVVALEIMMGKHPGDLLASLSYSTKDSEMLLENELDQRLPAPTEELAETVAFVVTIALACTRDTPDSRPTMLSVSQELSANKLTCYSEPFGMRTIAKANGAS</sequence>
<keyword evidence="2" id="KW-1185">Reference proteome</keyword>
<comment type="caution">
    <text evidence="1">The sequence shown here is derived from an EMBL/GenBank/DDBJ whole genome shotgun (WGS) entry which is preliminary data.</text>
</comment>
<name>A0ACB9KUP7_BAUVA</name>
<evidence type="ECO:0000313" key="1">
    <source>
        <dbReference type="EMBL" id="KAI4301052.1"/>
    </source>
</evidence>
<organism evidence="1 2">
    <name type="scientific">Bauhinia variegata</name>
    <name type="common">Purple orchid tree</name>
    <name type="synonym">Phanera variegata</name>
    <dbReference type="NCBI Taxonomy" id="167791"/>
    <lineage>
        <taxon>Eukaryota</taxon>
        <taxon>Viridiplantae</taxon>
        <taxon>Streptophyta</taxon>
        <taxon>Embryophyta</taxon>
        <taxon>Tracheophyta</taxon>
        <taxon>Spermatophyta</taxon>
        <taxon>Magnoliopsida</taxon>
        <taxon>eudicotyledons</taxon>
        <taxon>Gunneridae</taxon>
        <taxon>Pentapetalae</taxon>
        <taxon>rosids</taxon>
        <taxon>fabids</taxon>
        <taxon>Fabales</taxon>
        <taxon>Fabaceae</taxon>
        <taxon>Cercidoideae</taxon>
        <taxon>Cercideae</taxon>
        <taxon>Bauhiniinae</taxon>
        <taxon>Bauhinia</taxon>
    </lineage>
</organism>
<accession>A0ACB9KUP7</accession>
<dbReference type="EMBL" id="CM039438">
    <property type="protein sequence ID" value="KAI4301052.1"/>
    <property type="molecule type" value="Genomic_DNA"/>
</dbReference>
<protein>
    <submittedName>
        <fullName evidence="1">Uncharacterized protein</fullName>
    </submittedName>
</protein>
<dbReference type="Proteomes" id="UP000828941">
    <property type="component" value="Chromosome 13"/>
</dbReference>
<evidence type="ECO:0000313" key="2">
    <source>
        <dbReference type="Proteomes" id="UP000828941"/>
    </source>
</evidence>
<reference evidence="1 2" key="1">
    <citation type="journal article" date="2022" name="DNA Res.">
        <title>Chromosomal-level genome assembly of the orchid tree Bauhinia variegata (Leguminosae; Cercidoideae) supports the allotetraploid origin hypothesis of Bauhinia.</title>
        <authorList>
            <person name="Zhong Y."/>
            <person name="Chen Y."/>
            <person name="Zheng D."/>
            <person name="Pang J."/>
            <person name="Liu Y."/>
            <person name="Luo S."/>
            <person name="Meng S."/>
            <person name="Qian L."/>
            <person name="Wei D."/>
            <person name="Dai S."/>
            <person name="Zhou R."/>
        </authorList>
    </citation>
    <scope>NUCLEOTIDE SEQUENCE [LARGE SCALE GENOMIC DNA]</scope>
    <source>
        <strain evidence="1">BV-YZ2020</strain>
    </source>
</reference>